<dbReference type="InterPro" id="IPR002641">
    <property type="entry name" value="PNPLA_dom"/>
</dbReference>
<dbReference type="GO" id="GO:0016042">
    <property type="term" value="P:lipid catabolic process"/>
    <property type="evidence" value="ECO:0007669"/>
    <property type="project" value="UniProtKB-UniRule"/>
</dbReference>
<dbReference type="PANTHER" id="PTHR14226">
    <property type="entry name" value="NEUROPATHY TARGET ESTERASE/SWISS CHEESE D.MELANOGASTER"/>
    <property type="match status" value="1"/>
</dbReference>
<dbReference type="RefSeq" id="WP_091669046.1">
    <property type="nucleotide sequence ID" value="NZ_FOKG01000001.1"/>
</dbReference>
<dbReference type="Pfam" id="PF01734">
    <property type="entry name" value="Patatin"/>
    <property type="match status" value="1"/>
</dbReference>
<dbReference type="SUPFAM" id="SSF52151">
    <property type="entry name" value="FabD/lysophospholipase-like"/>
    <property type="match status" value="1"/>
</dbReference>
<gene>
    <name evidence="6" type="ORF">SAMN05216266_101651</name>
</gene>
<feature type="active site" description="Proton acceptor" evidence="4">
    <location>
        <position position="191"/>
    </location>
</feature>
<dbReference type="Gene3D" id="3.40.1090.10">
    <property type="entry name" value="Cytosolic phospholipase A2 catalytic domain"/>
    <property type="match status" value="2"/>
</dbReference>
<feature type="short sequence motif" description="DGA/G" evidence="4">
    <location>
        <begin position="191"/>
        <end position="193"/>
    </location>
</feature>
<dbReference type="PROSITE" id="PS51635">
    <property type="entry name" value="PNPLA"/>
    <property type="match status" value="1"/>
</dbReference>
<keyword evidence="3 4" id="KW-0443">Lipid metabolism</keyword>
<dbReference type="InterPro" id="IPR050301">
    <property type="entry name" value="NTE"/>
</dbReference>
<dbReference type="EMBL" id="FOKG01000001">
    <property type="protein sequence ID" value="SFA82257.1"/>
    <property type="molecule type" value="Genomic_DNA"/>
</dbReference>
<feature type="active site" description="Nucleophile" evidence="4">
    <location>
        <position position="44"/>
    </location>
</feature>
<dbReference type="OrthoDB" id="9813090at2"/>
<evidence type="ECO:0000313" key="7">
    <source>
        <dbReference type="Proteomes" id="UP000243799"/>
    </source>
</evidence>
<evidence type="ECO:0000259" key="5">
    <source>
        <dbReference type="PROSITE" id="PS51635"/>
    </source>
</evidence>
<accession>A0A1I0W1T3</accession>
<keyword evidence="7" id="KW-1185">Reference proteome</keyword>
<name>A0A1I0W1T3_9PSEU</name>
<dbReference type="Proteomes" id="UP000243799">
    <property type="component" value="Unassembled WGS sequence"/>
</dbReference>
<evidence type="ECO:0000256" key="2">
    <source>
        <dbReference type="ARBA" id="ARBA00022963"/>
    </source>
</evidence>
<protein>
    <submittedName>
        <fullName evidence="6">NTE family protein</fullName>
    </submittedName>
</protein>
<evidence type="ECO:0000256" key="1">
    <source>
        <dbReference type="ARBA" id="ARBA00022801"/>
    </source>
</evidence>
<keyword evidence="1 4" id="KW-0378">Hydrolase</keyword>
<reference evidence="7" key="1">
    <citation type="submission" date="2016-10" db="EMBL/GenBank/DDBJ databases">
        <authorList>
            <person name="Varghese N."/>
            <person name="Submissions S."/>
        </authorList>
    </citation>
    <scope>NUCLEOTIDE SEQUENCE [LARGE SCALE GENOMIC DNA]</scope>
    <source>
        <strain evidence="7">CGMCC 4.3568</strain>
    </source>
</reference>
<dbReference type="InterPro" id="IPR016035">
    <property type="entry name" value="Acyl_Trfase/lysoPLipase"/>
</dbReference>
<evidence type="ECO:0000256" key="4">
    <source>
        <dbReference type="PROSITE-ProRule" id="PRU01161"/>
    </source>
</evidence>
<comment type="caution">
    <text evidence="4">Lacks conserved residue(s) required for the propagation of feature annotation.</text>
</comment>
<feature type="domain" description="PNPLA" evidence="5">
    <location>
        <begin position="9"/>
        <end position="204"/>
    </location>
</feature>
<evidence type="ECO:0000256" key="3">
    <source>
        <dbReference type="ARBA" id="ARBA00023098"/>
    </source>
</evidence>
<keyword evidence="2 4" id="KW-0442">Lipid degradation</keyword>
<sequence length="343" mass="37014">MRPGDVGLCLSGGGYRAMLFHTGVLWRLNELGTLPTLSMISSVSSGAITAGVLAHAWPELEFSNGVAANFGEQVVGPVRELAGASIDVWAILRGLVKPWRSVGEELATSFRRHLFGGRRLCDLPARPRFVFTATNMQTGDLWRFSRTGTVGQRPADPALLLATAVAASSAFPPLLSPVIVRSKRGAVVLSDGGIFDNLALDPALDFCPNVLVSDGGLRMQVIRRVPQDWLRQLIRTLDVVDNQVRSLRKRALLESYTDGTLGGAYWGSYSDIANYGLPDTLAAPVERTLELAKVPTRLHTTPAVLQERLINWGYAICDAGMRRWVAPSAPPPTAYPYPAAGVG</sequence>
<dbReference type="GO" id="GO:0016787">
    <property type="term" value="F:hydrolase activity"/>
    <property type="evidence" value="ECO:0007669"/>
    <property type="project" value="UniProtKB-UniRule"/>
</dbReference>
<evidence type="ECO:0000313" key="6">
    <source>
        <dbReference type="EMBL" id="SFA82257.1"/>
    </source>
</evidence>
<dbReference type="AlphaFoldDB" id="A0A1I0W1T3"/>
<dbReference type="STRING" id="490629.SAMN05216266_101651"/>
<proteinExistence type="predicted"/>
<organism evidence="6 7">
    <name type="scientific">Amycolatopsis marina</name>
    <dbReference type="NCBI Taxonomy" id="490629"/>
    <lineage>
        <taxon>Bacteria</taxon>
        <taxon>Bacillati</taxon>
        <taxon>Actinomycetota</taxon>
        <taxon>Actinomycetes</taxon>
        <taxon>Pseudonocardiales</taxon>
        <taxon>Pseudonocardiaceae</taxon>
        <taxon>Amycolatopsis</taxon>
    </lineage>
</organism>
<dbReference type="PANTHER" id="PTHR14226:SF78">
    <property type="entry name" value="SLR0060 PROTEIN"/>
    <property type="match status" value="1"/>
</dbReference>